<accession>A0AAP0JDT3</accession>
<gene>
    <name evidence="2" type="ORF">Scep_011692</name>
</gene>
<dbReference type="Proteomes" id="UP001419268">
    <property type="component" value="Unassembled WGS sequence"/>
</dbReference>
<comment type="caution">
    <text evidence="2">The sequence shown here is derived from an EMBL/GenBank/DDBJ whole genome shotgun (WGS) entry which is preliminary data.</text>
</comment>
<evidence type="ECO:0000313" key="2">
    <source>
        <dbReference type="EMBL" id="KAK9132164.1"/>
    </source>
</evidence>
<name>A0AAP0JDT3_9MAGN</name>
<dbReference type="EMBL" id="JBBNAG010000005">
    <property type="protein sequence ID" value="KAK9132164.1"/>
    <property type="molecule type" value="Genomic_DNA"/>
</dbReference>
<feature type="region of interest" description="Disordered" evidence="1">
    <location>
        <begin position="38"/>
        <end position="86"/>
    </location>
</feature>
<organism evidence="2 3">
    <name type="scientific">Stephania cephalantha</name>
    <dbReference type="NCBI Taxonomy" id="152367"/>
    <lineage>
        <taxon>Eukaryota</taxon>
        <taxon>Viridiplantae</taxon>
        <taxon>Streptophyta</taxon>
        <taxon>Embryophyta</taxon>
        <taxon>Tracheophyta</taxon>
        <taxon>Spermatophyta</taxon>
        <taxon>Magnoliopsida</taxon>
        <taxon>Ranunculales</taxon>
        <taxon>Menispermaceae</taxon>
        <taxon>Menispermoideae</taxon>
        <taxon>Cissampelideae</taxon>
        <taxon>Stephania</taxon>
    </lineage>
</organism>
<keyword evidence="3" id="KW-1185">Reference proteome</keyword>
<protein>
    <submittedName>
        <fullName evidence="2">Uncharacterized protein</fullName>
    </submittedName>
</protein>
<evidence type="ECO:0000256" key="1">
    <source>
        <dbReference type="SAM" id="MobiDB-lite"/>
    </source>
</evidence>
<proteinExistence type="predicted"/>
<evidence type="ECO:0000313" key="3">
    <source>
        <dbReference type="Proteomes" id="UP001419268"/>
    </source>
</evidence>
<reference evidence="2 3" key="1">
    <citation type="submission" date="2024-01" db="EMBL/GenBank/DDBJ databases">
        <title>Genome assemblies of Stephania.</title>
        <authorList>
            <person name="Yang L."/>
        </authorList>
    </citation>
    <scope>NUCLEOTIDE SEQUENCE [LARGE SCALE GENOMIC DNA]</scope>
    <source>
        <strain evidence="2">JXDWG</strain>
        <tissue evidence="2">Leaf</tissue>
    </source>
</reference>
<feature type="compositionally biased region" description="Basic and acidic residues" evidence="1">
    <location>
        <begin position="68"/>
        <end position="86"/>
    </location>
</feature>
<dbReference type="AlphaFoldDB" id="A0AAP0JDT3"/>
<sequence>MAWSNCAVTHRRTDRSSTRARLRRARRRGGFKRGWKAMANKGESSRNQPRHRVLDKSSKVIMENTEDVSNRNEGEQNELRMKDDTPLPHVSNQWDVYALRESRTWPDGLNDLFYDAFNTRQARASQGYRTHDLLKLCLLVQNMYL</sequence>